<evidence type="ECO:0000256" key="4">
    <source>
        <dbReference type="ARBA" id="ARBA00022692"/>
    </source>
</evidence>
<name>A0A8S9XY70_APOLU</name>
<comment type="caution">
    <text evidence="15">The sequence shown here is derived from an EMBL/GenBank/DDBJ whole genome shotgun (WGS) entry which is preliminary data.</text>
</comment>
<evidence type="ECO:0000313" key="15">
    <source>
        <dbReference type="EMBL" id="KAF6213208.1"/>
    </source>
</evidence>
<comment type="domain">
    <text evidence="12">The histidine box domains are involved in binding the catalytic metal ions.</text>
</comment>
<keyword evidence="10 13" id="KW-0472">Membrane</keyword>
<dbReference type="GO" id="GO:0006636">
    <property type="term" value="P:unsaturated fatty acid biosynthetic process"/>
    <property type="evidence" value="ECO:0007669"/>
    <property type="project" value="TreeGrafter"/>
</dbReference>
<keyword evidence="9" id="KW-0443">Lipid metabolism</keyword>
<dbReference type="PANTHER" id="PTHR11351">
    <property type="entry name" value="ACYL-COA DESATURASE"/>
    <property type="match status" value="1"/>
</dbReference>
<keyword evidence="11 12" id="KW-0275">Fatty acid biosynthesis</keyword>
<keyword evidence="8" id="KW-0408">Iron</keyword>
<dbReference type="InterPro" id="IPR005804">
    <property type="entry name" value="FA_desaturase_dom"/>
</dbReference>
<keyword evidence="16" id="KW-1185">Reference proteome</keyword>
<evidence type="ECO:0000256" key="3">
    <source>
        <dbReference type="ARBA" id="ARBA00022516"/>
    </source>
</evidence>
<protein>
    <recommendedName>
        <fullName evidence="14">Fatty acid desaturase domain-containing protein</fullName>
    </recommendedName>
</protein>
<gene>
    <name evidence="15" type="ORF">GE061_010924</name>
</gene>
<evidence type="ECO:0000256" key="5">
    <source>
        <dbReference type="ARBA" id="ARBA00022832"/>
    </source>
</evidence>
<evidence type="ECO:0000256" key="11">
    <source>
        <dbReference type="ARBA" id="ARBA00023160"/>
    </source>
</evidence>
<keyword evidence="7 12" id="KW-0560">Oxidoreductase</keyword>
<keyword evidence="3 12" id="KW-0444">Lipid biosynthesis</keyword>
<dbReference type="Pfam" id="PF00487">
    <property type="entry name" value="FA_desaturase"/>
    <property type="match status" value="1"/>
</dbReference>
<feature type="domain" description="Fatty acid desaturase" evidence="14">
    <location>
        <begin position="100"/>
        <end position="303"/>
    </location>
</feature>
<evidence type="ECO:0000256" key="9">
    <source>
        <dbReference type="ARBA" id="ARBA00023098"/>
    </source>
</evidence>
<dbReference type="PANTHER" id="PTHR11351:SF92">
    <property type="entry name" value="ACYL-COA DESATURASE 2-LIKE PROTEIN"/>
    <property type="match status" value="1"/>
</dbReference>
<comment type="subcellular location">
    <subcellularLocation>
        <location evidence="1">Membrane</location>
        <topology evidence="1">Multi-pass membrane protein</topology>
    </subcellularLocation>
</comment>
<dbReference type="InterPro" id="IPR015876">
    <property type="entry name" value="Acyl-CoA_DS"/>
</dbReference>
<proteinExistence type="inferred from homology"/>
<keyword evidence="5" id="KW-0276">Fatty acid metabolism</keyword>
<dbReference type="Proteomes" id="UP000466442">
    <property type="component" value="Unassembled WGS sequence"/>
</dbReference>
<dbReference type="GO" id="GO:0005789">
    <property type="term" value="C:endoplasmic reticulum membrane"/>
    <property type="evidence" value="ECO:0007669"/>
    <property type="project" value="TreeGrafter"/>
</dbReference>
<dbReference type="EMBL" id="WIXP02000003">
    <property type="protein sequence ID" value="KAF6213208.1"/>
    <property type="molecule type" value="Genomic_DNA"/>
</dbReference>
<evidence type="ECO:0000256" key="1">
    <source>
        <dbReference type="ARBA" id="ARBA00004141"/>
    </source>
</evidence>
<evidence type="ECO:0000256" key="2">
    <source>
        <dbReference type="ARBA" id="ARBA00009295"/>
    </source>
</evidence>
<feature type="transmembrane region" description="Helical" evidence="13">
    <location>
        <begin position="67"/>
        <end position="86"/>
    </location>
</feature>
<evidence type="ECO:0000256" key="6">
    <source>
        <dbReference type="ARBA" id="ARBA00022989"/>
    </source>
</evidence>
<feature type="transmembrane region" description="Helical" evidence="13">
    <location>
        <begin position="248"/>
        <end position="266"/>
    </location>
</feature>
<dbReference type="AlphaFoldDB" id="A0A8S9XY70"/>
<feature type="transmembrane region" description="Helical" evidence="13">
    <location>
        <begin position="92"/>
        <end position="110"/>
    </location>
</feature>
<evidence type="ECO:0000313" key="16">
    <source>
        <dbReference type="Proteomes" id="UP000466442"/>
    </source>
</evidence>
<dbReference type="GO" id="GO:0005506">
    <property type="term" value="F:iron ion binding"/>
    <property type="evidence" value="ECO:0007669"/>
    <property type="project" value="TreeGrafter"/>
</dbReference>
<organism evidence="15 16">
    <name type="scientific">Apolygus lucorum</name>
    <name type="common">Small green plant bug</name>
    <name type="synonym">Lygocoris lucorum</name>
    <dbReference type="NCBI Taxonomy" id="248454"/>
    <lineage>
        <taxon>Eukaryota</taxon>
        <taxon>Metazoa</taxon>
        <taxon>Ecdysozoa</taxon>
        <taxon>Arthropoda</taxon>
        <taxon>Hexapoda</taxon>
        <taxon>Insecta</taxon>
        <taxon>Pterygota</taxon>
        <taxon>Neoptera</taxon>
        <taxon>Paraneoptera</taxon>
        <taxon>Hemiptera</taxon>
        <taxon>Heteroptera</taxon>
        <taxon>Panheteroptera</taxon>
        <taxon>Cimicomorpha</taxon>
        <taxon>Miridae</taxon>
        <taxon>Mirini</taxon>
        <taxon>Apolygus</taxon>
    </lineage>
</organism>
<evidence type="ECO:0000259" key="14">
    <source>
        <dbReference type="Pfam" id="PF00487"/>
    </source>
</evidence>
<comment type="cofactor">
    <cofactor evidence="12">
        <name>Fe(2+)</name>
        <dbReference type="ChEBI" id="CHEBI:29033"/>
    </cofactor>
</comment>
<dbReference type="CDD" id="cd03505">
    <property type="entry name" value="Delta9-FADS-like"/>
    <property type="match status" value="1"/>
</dbReference>
<evidence type="ECO:0000256" key="12">
    <source>
        <dbReference type="RuleBase" id="RU000581"/>
    </source>
</evidence>
<reference evidence="15" key="1">
    <citation type="journal article" date="2021" name="Mol. Ecol. Resour.">
        <title>Apolygus lucorum genome provides insights into omnivorousness and mesophyll feeding.</title>
        <authorList>
            <person name="Liu Y."/>
            <person name="Liu H."/>
            <person name="Wang H."/>
            <person name="Huang T."/>
            <person name="Liu B."/>
            <person name="Yang B."/>
            <person name="Yin L."/>
            <person name="Li B."/>
            <person name="Zhang Y."/>
            <person name="Zhang S."/>
            <person name="Jiang F."/>
            <person name="Zhang X."/>
            <person name="Ren Y."/>
            <person name="Wang B."/>
            <person name="Wang S."/>
            <person name="Lu Y."/>
            <person name="Wu K."/>
            <person name="Fan W."/>
            <person name="Wang G."/>
        </authorList>
    </citation>
    <scope>NUCLEOTIDE SEQUENCE</scope>
    <source>
        <strain evidence="15">12Hb</strain>
    </source>
</reference>
<sequence>MSLFVVKSGVGDVFWCAFQVQSPSLRAQQLLPRLKHRTFDTLDDTKMVKDSTKDDRKSENIQFEPEIVWHNVLLFVILHTGGFWGLWRLMTFQLSILTFIWTLAVAFVSVEGMMVGSHRFFCHRAFKANTWFKLLTVVTQTMAGQNCIYIWTRDHRLHHKYSDTDADPHNSKRGFFFCHMGWLLQRKHPMVKLMGKNIDMSDLEAEPLVMFQKKYYYLLYAVFSVGIPAMVPVYFWGESVSNAFLSPYFMRYMLTLHGTWTINSFAHKYGYRPYSKDIQPVESEFVAFISSGEGWHNFHHSFPWDYRAGEFGKRWNLSSHIVDWFASIGWAYDLKCASPEMVKYRVNKRGDGTHSSFQREKYDDTDDSTVKQKMKTLLEDQSHSKFGEDDSEDIFGEKISSEGFNILNRAIA</sequence>
<dbReference type="PRINTS" id="PR00075">
    <property type="entry name" value="FACDDSATRASE"/>
</dbReference>
<feature type="transmembrane region" description="Helical" evidence="13">
    <location>
        <begin position="215"/>
        <end position="236"/>
    </location>
</feature>
<evidence type="ECO:0000256" key="7">
    <source>
        <dbReference type="ARBA" id="ARBA00023002"/>
    </source>
</evidence>
<evidence type="ECO:0000256" key="13">
    <source>
        <dbReference type="SAM" id="Phobius"/>
    </source>
</evidence>
<evidence type="ECO:0000256" key="10">
    <source>
        <dbReference type="ARBA" id="ARBA00023136"/>
    </source>
</evidence>
<comment type="similarity">
    <text evidence="2 12">Belongs to the fatty acid desaturase type 1 family.</text>
</comment>
<keyword evidence="4 12" id="KW-0812">Transmembrane</keyword>
<dbReference type="OrthoDB" id="10260134at2759"/>
<keyword evidence="6 13" id="KW-1133">Transmembrane helix</keyword>
<dbReference type="GO" id="GO:0004768">
    <property type="term" value="F:stearoyl-CoA 9-desaturase activity"/>
    <property type="evidence" value="ECO:0007669"/>
    <property type="project" value="TreeGrafter"/>
</dbReference>
<accession>A0A8S9XY70</accession>
<evidence type="ECO:0000256" key="8">
    <source>
        <dbReference type="ARBA" id="ARBA00023004"/>
    </source>
</evidence>